<dbReference type="InterPro" id="IPR005502">
    <property type="entry name" value="Ribosyl_crysJ1"/>
</dbReference>
<proteinExistence type="inferred from homology"/>
<evidence type="ECO:0000256" key="1">
    <source>
        <dbReference type="ARBA" id="ARBA00010702"/>
    </source>
</evidence>
<dbReference type="EMBL" id="CP036432">
    <property type="protein sequence ID" value="QDV82608.1"/>
    <property type="molecule type" value="Genomic_DNA"/>
</dbReference>
<evidence type="ECO:0000256" key="2">
    <source>
        <dbReference type="ARBA" id="ARBA00022801"/>
    </source>
</evidence>
<evidence type="ECO:0000256" key="3">
    <source>
        <dbReference type="SAM" id="MobiDB-lite"/>
    </source>
</evidence>
<gene>
    <name evidence="5" type="ORF">TBK1r_15390</name>
</gene>
<reference evidence="5 6" key="1">
    <citation type="submission" date="2019-02" db="EMBL/GenBank/DDBJ databases">
        <title>Deep-cultivation of Planctomycetes and their phenomic and genomic characterization uncovers novel biology.</title>
        <authorList>
            <person name="Wiegand S."/>
            <person name="Jogler M."/>
            <person name="Boedeker C."/>
            <person name="Pinto D."/>
            <person name="Vollmers J."/>
            <person name="Rivas-Marin E."/>
            <person name="Kohn T."/>
            <person name="Peeters S.H."/>
            <person name="Heuer A."/>
            <person name="Rast P."/>
            <person name="Oberbeckmann S."/>
            <person name="Bunk B."/>
            <person name="Jeske O."/>
            <person name="Meyerdierks A."/>
            <person name="Storesund J.E."/>
            <person name="Kallscheuer N."/>
            <person name="Luecker S."/>
            <person name="Lage O.M."/>
            <person name="Pohl T."/>
            <person name="Merkel B.J."/>
            <person name="Hornburger P."/>
            <person name="Mueller R.-W."/>
            <person name="Bruemmer F."/>
            <person name="Labrenz M."/>
            <person name="Spormann A.M."/>
            <person name="Op den Camp H."/>
            <person name="Overmann J."/>
            <person name="Amann R."/>
            <person name="Jetten M.S.M."/>
            <person name="Mascher T."/>
            <person name="Medema M.H."/>
            <person name="Devos D.P."/>
            <person name="Kaster A.-K."/>
            <person name="Ovreas L."/>
            <person name="Rohde M."/>
            <person name="Galperin M.Y."/>
            <person name="Jogler C."/>
        </authorList>
    </citation>
    <scope>NUCLEOTIDE SEQUENCE [LARGE SCALE GENOMIC DNA]</scope>
    <source>
        <strain evidence="5 6">TBK1r</strain>
    </source>
</reference>
<keyword evidence="4" id="KW-0732">Signal</keyword>
<evidence type="ECO:0000313" key="5">
    <source>
        <dbReference type="EMBL" id="QDV82608.1"/>
    </source>
</evidence>
<keyword evidence="2" id="KW-0378">Hydrolase</keyword>
<comment type="similarity">
    <text evidence="1">Belongs to the ADP-ribosylglycohydrolase family.</text>
</comment>
<dbReference type="Gene3D" id="1.10.4080.10">
    <property type="entry name" value="ADP-ribosylation/Crystallin J1"/>
    <property type="match status" value="1"/>
</dbReference>
<accession>A0ABX5XKU6</accession>
<evidence type="ECO:0000256" key="4">
    <source>
        <dbReference type="SAM" id="SignalP"/>
    </source>
</evidence>
<dbReference type="PANTHER" id="PTHR16222:SF24">
    <property type="entry name" value="ADP-RIBOSYLHYDROLASE ARH3"/>
    <property type="match status" value="1"/>
</dbReference>
<dbReference type="Pfam" id="PF03747">
    <property type="entry name" value="ADP_ribosyl_GH"/>
    <property type="match status" value="1"/>
</dbReference>
<feature type="chain" id="PRO_5046522944" evidence="4">
    <location>
        <begin position="24"/>
        <end position="456"/>
    </location>
</feature>
<evidence type="ECO:0000313" key="6">
    <source>
        <dbReference type="Proteomes" id="UP000318081"/>
    </source>
</evidence>
<dbReference type="InterPro" id="IPR036705">
    <property type="entry name" value="Ribosyl_crysJ1_sf"/>
</dbReference>
<dbReference type="InterPro" id="IPR050792">
    <property type="entry name" value="ADP-ribosylglycohydrolase"/>
</dbReference>
<keyword evidence="6" id="KW-1185">Reference proteome</keyword>
<organism evidence="5 6">
    <name type="scientific">Stieleria magnilauensis</name>
    <dbReference type="NCBI Taxonomy" id="2527963"/>
    <lineage>
        <taxon>Bacteria</taxon>
        <taxon>Pseudomonadati</taxon>
        <taxon>Planctomycetota</taxon>
        <taxon>Planctomycetia</taxon>
        <taxon>Pirellulales</taxon>
        <taxon>Pirellulaceae</taxon>
        <taxon>Stieleria</taxon>
    </lineage>
</organism>
<dbReference type="Proteomes" id="UP000318081">
    <property type="component" value="Chromosome"/>
</dbReference>
<dbReference type="PANTHER" id="PTHR16222">
    <property type="entry name" value="ADP-RIBOSYLGLYCOHYDROLASE"/>
    <property type="match status" value="1"/>
</dbReference>
<dbReference type="SUPFAM" id="SSF101478">
    <property type="entry name" value="ADP-ribosylglycohydrolase"/>
    <property type="match status" value="1"/>
</dbReference>
<name>A0ABX5XKU6_9BACT</name>
<feature type="signal peptide" evidence="4">
    <location>
        <begin position="1"/>
        <end position="23"/>
    </location>
</feature>
<sequence length="456" mass="51192">MKRRRILSSFAVLWAASAVKVSAQTTADQSKTTDTAEALAHRLGISLDRLRGFLIGSLLGDALGGPIEFSDPDRLPDDMPHVRQWKAGTKLTATHCETLARTLRLRGYETLRPETAPFGPWRKRAPAGTITDDSRHKIILLRAINRAIDHAGQAPVTIDRSRLAAEYLRPLRHVDESAESTAALDRDGFKPYRDAARWWAAKSIQSSPEPTPEPTPDFASEPAYPPERLWAGVANCSGQMALLPLAAVFPGKPVAAYEATYAIDFLDSDHAVDYCAAINAGIAEVLSDRHNDSDPDARMQALIQTMIQTDPYHYADIPFTERPFAQWLGRGRQWAELADRDPRQLFEKLEREGKPHFWWDAHFTFVVPLAIMHLCRDDPMAAMNLCLDFGHDTDSYAQLLGAWIGAIHGREVFPTSMVRHVERRLEVDFGESVDDWCRTLLNAAHRAEQQQLRFVR</sequence>
<protein>
    <submittedName>
        <fullName evidence="5">ADP-ribosylglycohydrolase</fullName>
    </submittedName>
</protein>
<feature type="region of interest" description="Disordered" evidence="3">
    <location>
        <begin position="203"/>
        <end position="222"/>
    </location>
</feature>